<keyword evidence="10" id="KW-0594">Phospholipid biosynthesis</keyword>
<keyword evidence="9 12" id="KW-0472">Membrane</keyword>
<keyword evidence="5 12" id="KW-0812">Transmembrane</keyword>
<dbReference type="EMBL" id="LN679122">
    <property type="protein sequence ID" value="CEL56577.1"/>
    <property type="molecule type" value="Genomic_DNA"/>
</dbReference>
<evidence type="ECO:0000256" key="6">
    <source>
        <dbReference type="ARBA" id="ARBA00022824"/>
    </source>
</evidence>
<comment type="subcellular location">
    <subcellularLocation>
        <location evidence="1">Endomembrane system</location>
        <topology evidence="1">Multi-pass membrane protein</topology>
    </subcellularLocation>
</comment>
<evidence type="ECO:0000256" key="1">
    <source>
        <dbReference type="ARBA" id="ARBA00004127"/>
    </source>
</evidence>
<keyword evidence="2" id="KW-0444">Lipid biosynthesis</keyword>
<keyword evidence="4" id="KW-0949">S-adenosyl-L-methionine</keyword>
<dbReference type="PANTHER" id="PTHR43847">
    <property type="entry name" value="BLL3993 PROTEIN"/>
    <property type="match status" value="1"/>
</dbReference>
<dbReference type="Proteomes" id="UP000059188">
    <property type="component" value="Unassembled WGS sequence"/>
</dbReference>
<evidence type="ECO:0000256" key="11">
    <source>
        <dbReference type="ARBA" id="ARBA00023264"/>
    </source>
</evidence>
<evidence type="ECO:0000313" key="13">
    <source>
        <dbReference type="EMBL" id="CEL56577.1"/>
    </source>
</evidence>
<dbReference type="PANTHER" id="PTHR43847:SF1">
    <property type="entry name" value="BLL3993 PROTEIN"/>
    <property type="match status" value="1"/>
</dbReference>
<evidence type="ECO:0000256" key="9">
    <source>
        <dbReference type="ARBA" id="ARBA00023136"/>
    </source>
</evidence>
<evidence type="ECO:0000256" key="10">
    <source>
        <dbReference type="ARBA" id="ARBA00023209"/>
    </source>
</evidence>
<dbReference type="GO" id="GO:0008168">
    <property type="term" value="F:methyltransferase activity"/>
    <property type="evidence" value="ECO:0007669"/>
    <property type="project" value="UniProtKB-KW"/>
</dbReference>
<keyword evidence="3" id="KW-0808">Transferase</keyword>
<evidence type="ECO:0000256" key="3">
    <source>
        <dbReference type="ARBA" id="ARBA00022603"/>
    </source>
</evidence>
<feature type="transmembrane region" description="Helical" evidence="12">
    <location>
        <begin position="59"/>
        <end position="81"/>
    </location>
</feature>
<protein>
    <recommendedName>
        <fullName evidence="15">Protein-S-isoprenylcysteine O-methyltransferase</fullName>
    </recommendedName>
</protein>
<keyword evidence="8" id="KW-0443">Lipid metabolism</keyword>
<dbReference type="STRING" id="1108050.A0A0B7FKB4"/>
<evidence type="ECO:0000256" key="5">
    <source>
        <dbReference type="ARBA" id="ARBA00022692"/>
    </source>
</evidence>
<keyword evidence="7 12" id="KW-1133">Transmembrane helix</keyword>
<keyword evidence="14" id="KW-1185">Reference proteome</keyword>
<sequence>MYIAGLNLSFTESQALNGIACLSFAGSLYIASPKSDFKKRIEEKAGKVVHMPASKRGEIITAAHGFVMFTPAVVFLTAVPFNKFVQPDWLSEYTLPNVPSSVCYATRIGCAVVIWISGAIVNSCMKHLDAQWNYIGVRERPEIVKTGPYRFVRHPMYSTAMLTMGGMAGAFWNWIPVPAAGLLAILFAIKMPMEENVILVHEYLGPKYVAYKKEVPYRVIPYIW</sequence>
<proteinExistence type="predicted"/>
<gene>
    <name evidence="13" type="ORF">RSOLAG1IB_07926</name>
</gene>
<dbReference type="GO" id="GO:0006656">
    <property type="term" value="P:phosphatidylcholine biosynthetic process"/>
    <property type="evidence" value="ECO:0007669"/>
    <property type="project" value="UniProtKB-UniPathway"/>
</dbReference>
<evidence type="ECO:0000256" key="4">
    <source>
        <dbReference type="ARBA" id="ARBA00022691"/>
    </source>
</evidence>
<dbReference type="GO" id="GO:0012505">
    <property type="term" value="C:endomembrane system"/>
    <property type="evidence" value="ECO:0007669"/>
    <property type="project" value="UniProtKB-SubCell"/>
</dbReference>
<dbReference type="InterPro" id="IPR052527">
    <property type="entry name" value="Metal_cation-efflux_comp"/>
</dbReference>
<keyword evidence="3" id="KW-0489">Methyltransferase</keyword>
<evidence type="ECO:0008006" key="15">
    <source>
        <dbReference type="Google" id="ProtNLM"/>
    </source>
</evidence>
<feature type="transmembrane region" description="Helical" evidence="12">
    <location>
        <begin position="15"/>
        <end position="31"/>
    </location>
</feature>
<dbReference type="GO" id="GO:0032259">
    <property type="term" value="P:methylation"/>
    <property type="evidence" value="ECO:0007669"/>
    <property type="project" value="UniProtKB-KW"/>
</dbReference>
<accession>A0A0B7FKB4</accession>
<organism evidence="13 14">
    <name type="scientific">Thanatephorus cucumeris (strain AG1-IB / isolate 7/3/14)</name>
    <name type="common">Lettuce bottom rot fungus</name>
    <name type="synonym">Rhizoctonia solani</name>
    <dbReference type="NCBI Taxonomy" id="1108050"/>
    <lineage>
        <taxon>Eukaryota</taxon>
        <taxon>Fungi</taxon>
        <taxon>Dikarya</taxon>
        <taxon>Basidiomycota</taxon>
        <taxon>Agaricomycotina</taxon>
        <taxon>Agaricomycetes</taxon>
        <taxon>Cantharellales</taxon>
        <taxon>Ceratobasidiaceae</taxon>
        <taxon>Rhizoctonia</taxon>
        <taxon>Rhizoctonia solani AG-1</taxon>
    </lineage>
</organism>
<dbReference type="Gene3D" id="1.20.120.1630">
    <property type="match status" value="1"/>
</dbReference>
<keyword evidence="6" id="KW-0256">Endoplasmic reticulum</keyword>
<reference evidence="13 14" key="1">
    <citation type="submission" date="2014-11" db="EMBL/GenBank/DDBJ databases">
        <authorList>
            <person name="Wibberg Daniel"/>
        </authorList>
    </citation>
    <scope>NUCLEOTIDE SEQUENCE [LARGE SCALE GENOMIC DNA]</scope>
    <source>
        <strain evidence="13">Rhizoctonia solani AG1-IB 7/3/14</strain>
    </source>
</reference>
<dbReference type="UniPathway" id="UPA00753"/>
<name>A0A0B7FKB4_THACB</name>
<evidence type="ECO:0000313" key="14">
    <source>
        <dbReference type="Proteomes" id="UP000059188"/>
    </source>
</evidence>
<feature type="transmembrane region" description="Helical" evidence="12">
    <location>
        <begin position="171"/>
        <end position="189"/>
    </location>
</feature>
<evidence type="ECO:0000256" key="7">
    <source>
        <dbReference type="ARBA" id="ARBA00022989"/>
    </source>
</evidence>
<dbReference type="OrthoDB" id="422086at2759"/>
<evidence type="ECO:0000256" key="2">
    <source>
        <dbReference type="ARBA" id="ARBA00022516"/>
    </source>
</evidence>
<dbReference type="InterPro" id="IPR007318">
    <property type="entry name" value="Phopholipid_MeTrfase"/>
</dbReference>
<dbReference type="Pfam" id="PF04191">
    <property type="entry name" value="PEMT"/>
    <property type="match status" value="1"/>
</dbReference>
<evidence type="ECO:0000256" key="12">
    <source>
        <dbReference type="SAM" id="Phobius"/>
    </source>
</evidence>
<keyword evidence="11" id="KW-1208">Phospholipid metabolism</keyword>
<dbReference type="AlphaFoldDB" id="A0A0B7FKB4"/>
<evidence type="ECO:0000256" key="8">
    <source>
        <dbReference type="ARBA" id="ARBA00023098"/>
    </source>
</evidence>